<dbReference type="STRING" id="471852.Tcur_0421"/>
<sequence length="258" mass="28193">MGDGRDALERGRRHGMRHRRHLGLLLQVLLVVVAGLLGIVTDYATGAEETPFHLDPLKKAAAPGIVVLIVGHVIAYGWRPRPAGERCLFGTSSTGRRSGALRSAARRRCRPPIRPSRGPRTPRSGPSTPADRPRRPRRPPARPSATPDPACSALPYPSSSLSVHPIALKAPKYPSPMRLFRRTASPGQDGMSQSGRRHDLRRRGTGHPRDSRPQYPRPCGEESSVQNPAHNRRSRCGSGPAVREDRSGIRSYRDGTPA</sequence>
<reference evidence="3 4" key="1">
    <citation type="journal article" date="2011" name="Stand. Genomic Sci.">
        <title>Complete genome sequence of Thermomonospora curvata type strain (B9).</title>
        <authorList>
            <person name="Chertkov O."/>
            <person name="Sikorski J."/>
            <person name="Nolan M."/>
            <person name="Lapidus A."/>
            <person name="Lucas S."/>
            <person name="Del Rio T.G."/>
            <person name="Tice H."/>
            <person name="Cheng J.F."/>
            <person name="Goodwin L."/>
            <person name="Pitluck S."/>
            <person name="Liolios K."/>
            <person name="Ivanova N."/>
            <person name="Mavromatis K."/>
            <person name="Mikhailova N."/>
            <person name="Ovchinnikova G."/>
            <person name="Pati A."/>
            <person name="Chen A."/>
            <person name="Palaniappan K."/>
            <person name="Djao O.D."/>
            <person name="Land M."/>
            <person name="Hauser L."/>
            <person name="Chang Y.J."/>
            <person name="Jeffries C.D."/>
            <person name="Brettin T."/>
            <person name="Han C."/>
            <person name="Detter J.C."/>
            <person name="Rohde M."/>
            <person name="Goker M."/>
            <person name="Woyke T."/>
            <person name="Bristow J."/>
            <person name="Eisen J.A."/>
            <person name="Markowitz V."/>
            <person name="Hugenholtz P."/>
            <person name="Klenk H.P."/>
            <person name="Kyrpides N.C."/>
        </authorList>
    </citation>
    <scope>NUCLEOTIDE SEQUENCE [LARGE SCALE GENOMIC DNA]</scope>
    <source>
        <strain evidence="4">ATCC 19995 / DSM 43183 / JCM 3096 / KCTC 9072 / NBRC 15933 / NCIMB 10081 / Henssen B9</strain>
    </source>
</reference>
<organism evidence="3 4">
    <name type="scientific">Thermomonospora curvata (strain ATCC 19995 / DSM 43183 / JCM 3096 / KCTC 9072 / NBRC 15933 / NCIMB 10081 / Henssen B9)</name>
    <dbReference type="NCBI Taxonomy" id="471852"/>
    <lineage>
        <taxon>Bacteria</taxon>
        <taxon>Bacillati</taxon>
        <taxon>Actinomycetota</taxon>
        <taxon>Actinomycetes</taxon>
        <taxon>Streptosporangiales</taxon>
        <taxon>Thermomonosporaceae</taxon>
        <taxon>Thermomonospora</taxon>
    </lineage>
</organism>
<evidence type="ECO:0000256" key="1">
    <source>
        <dbReference type="SAM" id="MobiDB-lite"/>
    </source>
</evidence>
<feature type="compositionally biased region" description="Low complexity" evidence="1">
    <location>
        <begin position="115"/>
        <end position="130"/>
    </location>
</feature>
<feature type="region of interest" description="Disordered" evidence="1">
    <location>
        <begin position="177"/>
        <end position="258"/>
    </location>
</feature>
<accession>D1A2J9</accession>
<keyword evidence="4" id="KW-1185">Reference proteome</keyword>
<feature type="transmembrane region" description="Helical" evidence="2">
    <location>
        <begin position="21"/>
        <end position="40"/>
    </location>
</feature>
<name>D1A2J9_THECD</name>
<dbReference type="AlphaFoldDB" id="D1A2J9"/>
<dbReference type="HOGENOM" id="CLU_1077405_0_0_11"/>
<evidence type="ECO:0000256" key="2">
    <source>
        <dbReference type="SAM" id="Phobius"/>
    </source>
</evidence>
<keyword evidence="2" id="KW-0812">Transmembrane</keyword>
<protein>
    <submittedName>
        <fullName evidence="3">Uncharacterized protein</fullName>
    </submittedName>
</protein>
<feature type="compositionally biased region" description="Low complexity" evidence="1">
    <location>
        <begin position="91"/>
        <end position="103"/>
    </location>
</feature>
<dbReference type="KEGG" id="tcu:Tcur_0421"/>
<dbReference type="Proteomes" id="UP000001918">
    <property type="component" value="Chromosome"/>
</dbReference>
<keyword evidence="2" id="KW-1133">Transmembrane helix</keyword>
<dbReference type="eggNOG" id="COG1672">
    <property type="taxonomic scope" value="Bacteria"/>
</dbReference>
<evidence type="ECO:0000313" key="3">
    <source>
        <dbReference type="EMBL" id="ACY96019.1"/>
    </source>
</evidence>
<dbReference type="EMBL" id="CP001738">
    <property type="protein sequence ID" value="ACY96019.1"/>
    <property type="molecule type" value="Genomic_DNA"/>
</dbReference>
<feature type="region of interest" description="Disordered" evidence="1">
    <location>
        <begin position="89"/>
        <end position="160"/>
    </location>
</feature>
<feature type="compositionally biased region" description="Basic and acidic residues" evidence="1">
    <location>
        <begin position="242"/>
        <end position="258"/>
    </location>
</feature>
<proteinExistence type="predicted"/>
<evidence type="ECO:0000313" key="4">
    <source>
        <dbReference type="Proteomes" id="UP000001918"/>
    </source>
</evidence>
<gene>
    <name evidence="3" type="ordered locus">Tcur_0421</name>
</gene>
<feature type="transmembrane region" description="Helical" evidence="2">
    <location>
        <begin position="60"/>
        <end position="78"/>
    </location>
</feature>
<keyword evidence="2" id="KW-0472">Membrane</keyword>